<evidence type="ECO:0000313" key="3">
    <source>
        <dbReference type="Proteomes" id="UP000035054"/>
    </source>
</evidence>
<comment type="caution">
    <text evidence="2">The sequence shown here is derived from an EMBL/GenBank/DDBJ whole genome shotgun (WGS) entry which is preliminary data.</text>
</comment>
<proteinExistence type="predicted"/>
<name>A0A6N3X6U4_9SYNE</name>
<dbReference type="InterPro" id="IPR002559">
    <property type="entry name" value="Transposase_11"/>
</dbReference>
<dbReference type="Proteomes" id="UP000035054">
    <property type="component" value="Unassembled WGS sequence"/>
</dbReference>
<dbReference type="EMBL" id="JXUO01000016">
    <property type="protein sequence ID" value="KKZ15392.1"/>
    <property type="molecule type" value="Genomic_DNA"/>
</dbReference>
<accession>A0A6N3X6U4</accession>
<reference evidence="2 3" key="1">
    <citation type="submission" date="2015-01" db="EMBL/GenBank/DDBJ databases">
        <title>Lifestyle Evolution in Cyanobacterial Symbionts of Sponges.</title>
        <authorList>
            <person name="Burgsdorf I."/>
            <person name="Slaby B.M."/>
            <person name="Handley K.M."/>
            <person name="Haber M."/>
            <person name="Blom J."/>
            <person name="Marshall C.W."/>
            <person name="Gilbert J.A."/>
            <person name="Hentschel U."/>
            <person name="Steindler L."/>
        </authorList>
    </citation>
    <scope>NUCLEOTIDE SEQUENCE [LARGE SCALE GENOMIC DNA]</scope>
    <source>
        <strain evidence="2">142</strain>
    </source>
</reference>
<dbReference type="GO" id="GO:0003677">
    <property type="term" value="F:DNA binding"/>
    <property type="evidence" value="ECO:0007669"/>
    <property type="project" value="InterPro"/>
</dbReference>
<evidence type="ECO:0000313" key="2">
    <source>
        <dbReference type="EMBL" id="KKZ15392.1"/>
    </source>
</evidence>
<dbReference type="AlphaFoldDB" id="A0A6N3X6U4"/>
<dbReference type="Pfam" id="PF01609">
    <property type="entry name" value="DDE_Tnp_1"/>
    <property type="match status" value="1"/>
</dbReference>
<protein>
    <recommendedName>
        <fullName evidence="1">Transposase IS4-like domain-containing protein</fullName>
    </recommendedName>
</protein>
<dbReference type="GO" id="GO:0006313">
    <property type="term" value="P:DNA transposition"/>
    <property type="evidence" value="ECO:0007669"/>
    <property type="project" value="InterPro"/>
</dbReference>
<evidence type="ECO:0000259" key="1">
    <source>
        <dbReference type="Pfam" id="PF01609"/>
    </source>
</evidence>
<organism evidence="2 3">
    <name type="scientific">Candidatus Synechococcus spongiarum 142</name>
    <dbReference type="NCBI Taxonomy" id="1608213"/>
    <lineage>
        <taxon>Bacteria</taxon>
        <taxon>Bacillati</taxon>
        <taxon>Cyanobacteriota</taxon>
        <taxon>Cyanophyceae</taxon>
        <taxon>Synechococcales</taxon>
        <taxon>Synechococcaceae</taxon>
        <taxon>Synechococcus</taxon>
    </lineage>
</organism>
<sequence>MTTKTVADMDAQGNPPSLLLLPGQTHGSKRVAALIKSVPFGALLADKAFDSHGLLRELNARGATAVIPPKANATSSGLRHRSL</sequence>
<gene>
    <name evidence="2" type="ORF">TH68_00635</name>
</gene>
<feature type="domain" description="Transposase IS4-like" evidence="1">
    <location>
        <begin position="4"/>
        <end position="73"/>
    </location>
</feature>
<dbReference type="GO" id="GO:0004803">
    <property type="term" value="F:transposase activity"/>
    <property type="evidence" value="ECO:0007669"/>
    <property type="project" value="InterPro"/>
</dbReference>